<feature type="transmembrane region" description="Helical" evidence="1">
    <location>
        <begin position="113"/>
        <end position="131"/>
    </location>
</feature>
<feature type="transmembrane region" description="Helical" evidence="1">
    <location>
        <begin position="30"/>
        <end position="49"/>
    </location>
</feature>
<feature type="transmembrane region" description="Helical" evidence="1">
    <location>
        <begin position="55"/>
        <end position="79"/>
    </location>
</feature>
<keyword evidence="1" id="KW-0812">Transmembrane</keyword>
<keyword evidence="3" id="KW-1185">Reference proteome</keyword>
<reference evidence="2 3" key="1">
    <citation type="journal article" date="2013" name="Nature">
        <title>Anaerobic oxidation of methane coupled to nitrate reduction in a novel archaeal lineage.</title>
        <authorList>
            <person name="Haroon M.F."/>
            <person name="Hu S."/>
            <person name="Shi Y."/>
            <person name="Imelfort M."/>
            <person name="Keller J."/>
            <person name="Hugenholtz P."/>
            <person name="Yuan Z."/>
            <person name="Tyson G.W."/>
        </authorList>
    </citation>
    <scope>NUCLEOTIDE SEQUENCE [LARGE SCALE GENOMIC DNA]</scope>
    <source>
        <strain evidence="2 3">ANME-2d</strain>
    </source>
</reference>
<dbReference type="AlphaFoldDB" id="A0A062V313"/>
<evidence type="ECO:0000313" key="2">
    <source>
        <dbReference type="EMBL" id="KCZ73436.1"/>
    </source>
</evidence>
<keyword evidence="1" id="KW-0472">Membrane</keyword>
<sequence>MSLDMHPQNQYIPGVCNIGRAEIRKRKQGGWIGLSITIILFGLLVYFGMPPILRLILFFPATMAAIGFLQAYMHFCAYFGMRGVFNFSSDADRISTVEEAEFRASDRRKAWQIIIYSVIIGAVVAVIAYYLPL</sequence>
<gene>
    <name evidence="2" type="ORF">ANME2D_00503</name>
</gene>
<dbReference type="Proteomes" id="UP000027153">
    <property type="component" value="Unassembled WGS sequence"/>
</dbReference>
<dbReference type="EMBL" id="JMIY01000001">
    <property type="protein sequence ID" value="KCZ73436.1"/>
    <property type="molecule type" value="Genomic_DNA"/>
</dbReference>
<proteinExistence type="predicted"/>
<name>A0A062V313_9EURY</name>
<accession>A0A062V313</accession>
<keyword evidence="1" id="KW-1133">Transmembrane helix</keyword>
<evidence type="ECO:0000256" key="1">
    <source>
        <dbReference type="SAM" id="Phobius"/>
    </source>
</evidence>
<dbReference type="RefSeq" id="WP_048088885.1">
    <property type="nucleotide sequence ID" value="NZ_JMIY01000001.1"/>
</dbReference>
<dbReference type="OrthoDB" id="253187at2157"/>
<protein>
    <submittedName>
        <fullName evidence="2">Uncharacterized protein</fullName>
    </submittedName>
</protein>
<comment type="caution">
    <text evidence="2">The sequence shown here is derived from an EMBL/GenBank/DDBJ whole genome shotgun (WGS) entry which is preliminary data.</text>
</comment>
<evidence type="ECO:0000313" key="3">
    <source>
        <dbReference type="Proteomes" id="UP000027153"/>
    </source>
</evidence>
<organism evidence="2 3">
    <name type="scientific">Candidatus Methanoperedens nitratireducens</name>
    <dbReference type="NCBI Taxonomy" id="1392998"/>
    <lineage>
        <taxon>Archaea</taxon>
        <taxon>Methanobacteriati</taxon>
        <taxon>Methanobacteriota</taxon>
        <taxon>Stenosarchaea group</taxon>
        <taxon>Methanomicrobia</taxon>
        <taxon>Methanosarcinales</taxon>
        <taxon>ANME-2 cluster</taxon>
        <taxon>Candidatus Methanoperedentaceae</taxon>
        <taxon>Candidatus Methanoperedens</taxon>
    </lineage>
</organism>